<comment type="similarity">
    <text evidence="2">Belongs to the acyl-CoA dehydrogenase family.</text>
</comment>
<dbReference type="GO" id="GO:0003995">
    <property type="term" value="F:acyl-CoA dehydrogenase activity"/>
    <property type="evidence" value="ECO:0007669"/>
    <property type="project" value="TreeGrafter"/>
</dbReference>
<dbReference type="Pfam" id="PF02771">
    <property type="entry name" value="Acyl-CoA_dh_N"/>
    <property type="match status" value="1"/>
</dbReference>
<dbReference type="OrthoDB" id="3459196at2"/>
<evidence type="ECO:0000259" key="7">
    <source>
        <dbReference type="Pfam" id="PF02771"/>
    </source>
</evidence>
<organism evidence="8 9">
    <name type="scientific">Nocardia macrotermitis</name>
    <dbReference type="NCBI Taxonomy" id="2585198"/>
    <lineage>
        <taxon>Bacteria</taxon>
        <taxon>Bacillati</taxon>
        <taxon>Actinomycetota</taxon>
        <taxon>Actinomycetes</taxon>
        <taxon>Mycobacteriales</taxon>
        <taxon>Nocardiaceae</taxon>
        <taxon>Nocardia</taxon>
    </lineage>
</organism>
<dbReference type="InterPro" id="IPR013786">
    <property type="entry name" value="AcylCoA_DH/ox_N"/>
</dbReference>
<keyword evidence="9" id="KW-1185">Reference proteome</keyword>
<dbReference type="PANTHER" id="PTHR43884">
    <property type="entry name" value="ACYL-COA DEHYDROGENASE"/>
    <property type="match status" value="1"/>
</dbReference>
<reference evidence="8 9" key="1">
    <citation type="submission" date="2019-10" db="EMBL/GenBank/DDBJ databases">
        <title>Nocardia macrotermitis sp. nov. and Nocardia aurantia sp. nov., isolated from the gut of fungus growing-termite Macrotermes natalensis.</title>
        <authorList>
            <person name="Benndorf R."/>
            <person name="Schwitalla J."/>
            <person name="Martin K."/>
            <person name="De Beer W."/>
            <person name="Kaster A.-K."/>
            <person name="Vollmers J."/>
            <person name="Poulsen M."/>
            <person name="Beemelmanns C."/>
        </authorList>
    </citation>
    <scope>NUCLEOTIDE SEQUENCE [LARGE SCALE GENOMIC DNA]</scope>
    <source>
        <strain evidence="8 9">RB20</strain>
    </source>
</reference>
<evidence type="ECO:0000313" key="9">
    <source>
        <dbReference type="Proteomes" id="UP000438448"/>
    </source>
</evidence>
<keyword evidence="4" id="KW-0274">FAD</keyword>
<dbReference type="Proteomes" id="UP000438448">
    <property type="component" value="Unassembled WGS sequence"/>
</dbReference>
<evidence type="ECO:0000313" key="8">
    <source>
        <dbReference type="EMBL" id="MQY24328.1"/>
    </source>
</evidence>
<evidence type="ECO:0000256" key="1">
    <source>
        <dbReference type="ARBA" id="ARBA00001974"/>
    </source>
</evidence>
<dbReference type="Pfam" id="PF00441">
    <property type="entry name" value="Acyl-CoA_dh_1"/>
    <property type="match status" value="1"/>
</dbReference>
<dbReference type="SUPFAM" id="SSF56645">
    <property type="entry name" value="Acyl-CoA dehydrogenase NM domain-like"/>
    <property type="match status" value="1"/>
</dbReference>
<dbReference type="SUPFAM" id="SSF47203">
    <property type="entry name" value="Acyl-CoA dehydrogenase C-terminal domain-like"/>
    <property type="match status" value="1"/>
</dbReference>
<dbReference type="InterPro" id="IPR036250">
    <property type="entry name" value="AcylCo_DH-like_C"/>
</dbReference>
<dbReference type="RefSeq" id="WP_153416063.1">
    <property type="nucleotide sequence ID" value="NZ_WEGK01000032.1"/>
</dbReference>
<keyword evidence="3" id="KW-0285">Flavoprotein</keyword>
<dbReference type="AlphaFoldDB" id="A0A7K0DF69"/>
<evidence type="ECO:0000259" key="6">
    <source>
        <dbReference type="Pfam" id="PF00441"/>
    </source>
</evidence>
<evidence type="ECO:0000256" key="5">
    <source>
        <dbReference type="ARBA" id="ARBA00023002"/>
    </source>
</evidence>
<dbReference type="GO" id="GO:0050660">
    <property type="term" value="F:flavin adenine dinucleotide binding"/>
    <property type="evidence" value="ECO:0007669"/>
    <property type="project" value="InterPro"/>
</dbReference>
<dbReference type="Gene3D" id="1.20.140.10">
    <property type="entry name" value="Butyryl-CoA Dehydrogenase, subunit A, domain 3"/>
    <property type="match status" value="1"/>
</dbReference>
<evidence type="ECO:0000256" key="2">
    <source>
        <dbReference type="ARBA" id="ARBA00009347"/>
    </source>
</evidence>
<comment type="caution">
    <text evidence="8">The sequence shown here is derived from an EMBL/GenBank/DDBJ whole genome shotgun (WGS) entry which is preliminary data.</text>
</comment>
<dbReference type="EMBL" id="WEGK01000032">
    <property type="protein sequence ID" value="MQY24328.1"/>
    <property type="molecule type" value="Genomic_DNA"/>
</dbReference>
<dbReference type="Gene3D" id="1.10.540.10">
    <property type="entry name" value="Acyl-CoA dehydrogenase/oxidase, N-terminal domain"/>
    <property type="match status" value="1"/>
</dbReference>
<accession>A0A7K0DF69</accession>
<comment type="cofactor">
    <cofactor evidence="1">
        <name>FAD</name>
        <dbReference type="ChEBI" id="CHEBI:57692"/>
    </cofactor>
</comment>
<gene>
    <name evidence="8" type="ORF">NRB20_74630</name>
</gene>
<feature type="domain" description="Acyl-CoA dehydrogenase/oxidase N-terminal" evidence="7">
    <location>
        <begin position="7"/>
        <end position="103"/>
    </location>
</feature>
<dbReference type="InterPro" id="IPR009075">
    <property type="entry name" value="AcylCo_DH/oxidase_C"/>
</dbReference>
<dbReference type="InterPro" id="IPR037069">
    <property type="entry name" value="AcylCoA_DH/ox_N_sf"/>
</dbReference>
<feature type="domain" description="Acyl-CoA dehydrogenase/oxidase C-terminal" evidence="6">
    <location>
        <begin position="204"/>
        <end position="324"/>
    </location>
</feature>
<sequence>MDLNLSSEQAALDETLRAFLGKESPTDVVRAAEPLGFDPRLWRKVAELGLPEMAVPGEFGGGDGTLLDLAVAAQCIGHYLAPVPLIEAGVANRLLARLVGTGGAGDEVIEKVLSGEGLATIAPEPAANGRMRLVPAGAVSDAVLGLDEDRLVLVIQPDIGPDCPGRVIPNLGSCPVGHCEVREDQLIVVDEGPGAVAGYRRAVSEYRALTACALAGAGYRAIELAADYVLQRRAFGTLIGSFQSVQHRLAWDVTVLDGTWLLAYEAAWACDADTADAERLARMASLHAAEAAFRASADSLHVHGGYGYTLEYEIQLYFRRTKAWGLLAAGDPEAGYAALARELDNGSDD</sequence>
<dbReference type="PANTHER" id="PTHR43884:SF20">
    <property type="entry name" value="ACYL-COA DEHYDROGENASE FADE28"/>
    <property type="match status" value="1"/>
</dbReference>
<evidence type="ECO:0000256" key="3">
    <source>
        <dbReference type="ARBA" id="ARBA00022630"/>
    </source>
</evidence>
<dbReference type="InterPro" id="IPR009100">
    <property type="entry name" value="AcylCoA_DH/oxidase_NM_dom_sf"/>
</dbReference>
<name>A0A7K0DF69_9NOCA</name>
<dbReference type="EC" id="1.3.99.-" evidence="8"/>
<protein>
    <submittedName>
        <fullName evidence="8">Acyl-CoA dehydrogenase FadE27</fullName>
        <ecNumber evidence="8">1.3.99.-</ecNumber>
    </submittedName>
</protein>
<proteinExistence type="inferred from homology"/>
<evidence type="ECO:0000256" key="4">
    <source>
        <dbReference type="ARBA" id="ARBA00022827"/>
    </source>
</evidence>
<keyword evidence="5 8" id="KW-0560">Oxidoreductase</keyword>